<proteinExistence type="inferred from homology"/>
<dbReference type="Pfam" id="PF00481">
    <property type="entry name" value="PP2C"/>
    <property type="match status" value="2"/>
</dbReference>
<keyword evidence="8" id="KW-0464">Manganese</keyword>
<evidence type="ECO:0000313" key="10">
    <source>
        <dbReference type="EMBL" id="KAG8464198.1"/>
    </source>
</evidence>
<comment type="similarity">
    <text evidence="2">Belongs to the PP2C family.</text>
</comment>
<evidence type="ECO:0000256" key="6">
    <source>
        <dbReference type="ARBA" id="ARBA00022842"/>
    </source>
</evidence>
<dbReference type="InterPro" id="IPR036457">
    <property type="entry name" value="PPM-type-like_dom_sf"/>
</dbReference>
<evidence type="ECO:0000256" key="7">
    <source>
        <dbReference type="ARBA" id="ARBA00022912"/>
    </source>
</evidence>
<dbReference type="AlphaFoldDB" id="A0A8J6CE53"/>
<dbReference type="PANTHER" id="PTHR13832:SF803">
    <property type="entry name" value="PROTEIN PHOSPHATASE 1G"/>
    <property type="match status" value="1"/>
</dbReference>
<evidence type="ECO:0000259" key="9">
    <source>
        <dbReference type="PROSITE" id="PS51746"/>
    </source>
</evidence>
<keyword evidence="5" id="KW-0378">Hydrolase</keyword>
<dbReference type="Gene3D" id="3.60.40.10">
    <property type="entry name" value="PPM-type phosphatase domain"/>
    <property type="match status" value="2"/>
</dbReference>
<keyword evidence="11" id="KW-1185">Reference proteome</keyword>
<name>A0A8J6CE53_DIALT</name>
<keyword evidence="4" id="KW-0479">Metal-binding</keyword>
<dbReference type="InterPro" id="IPR015655">
    <property type="entry name" value="PP2C"/>
</dbReference>
<evidence type="ECO:0000256" key="5">
    <source>
        <dbReference type="ARBA" id="ARBA00022801"/>
    </source>
</evidence>
<keyword evidence="7" id="KW-0904">Protein phosphatase</keyword>
<dbReference type="OrthoDB" id="420076at2759"/>
<dbReference type="PROSITE" id="PS51746">
    <property type="entry name" value="PPM_2"/>
    <property type="match status" value="1"/>
</dbReference>
<dbReference type="SMART" id="SM00332">
    <property type="entry name" value="PP2Cc"/>
    <property type="match status" value="1"/>
</dbReference>
<dbReference type="InterPro" id="IPR001932">
    <property type="entry name" value="PPM-type_phosphatase-like_dom"/>
</dbReference>
<evidence type="ECO:0000256" key="1">
    <source>
        <dbReference type="ARBA" id="ARBA00001936"/>
    </source>
</evidence>
<evidence type="ECO:0000313" key="11">
    <source>
        <dbReference type="Proteomes" id="UP000751190"/>
    </source>
</evidence>
<sequence length="430" mass="43122">MADALSTLYAQRCDTHTVRGFDLVGPAGWVRVGAASARGWRLRQEDAHDAALGSPTAPPSAEAFCAVLDGHAGAEVAQFCARHLRATLHATAAYQRDDVGGGLRDAFMQLDAALAAAHAPHDADADAVCADGVGAPAHEASASRGSASAQWQGGSCLSVLAAALTLGATALRRSGSAAQPLGAGAVLVLGACAVATAIAATATAAASLGAPPPRAALSAAASPAVAPPLAREARSVQALECGTAALAAVLRRGDDGSITVTVANAGTGRCVLSRFAAHGGPHVAVELSAEHRPAIATERRRILLADSPLSRVDARGRLDGVLACSRALGSLKYKQQPGLSASEQVVSPVPDVRVASGVRSGDVLLLGTDGLWDCLTTKRALSEARSERARLGAGAPASAICAALIDTCLGGSTRGGRGSDNVTVMIAEFE</sequence>
<dbReference type="PANTHER" id="PTHR13832">
    <property type="entry name" value="PROTEIN PHOSPHATASE 2C"/>
    <property type="match status" value="1"/>
</dbReference>
<organism evidence="10 11">
    <name type="scientific">Diacronema lutheri</name>
    <name type="common">Unicellular marine alga</name>
    <name type="synonym">Monochrysis lutheri</name>
    <dbReference type="NCBI Taxonomy" id="2081491"/>
    <lineage>
        <taxon>Eukaryota</taxon>
        <taxon>Haptista</taxon>
        <taxon>Haptophyta</taxon>
        <taxon>Pavlovophyceae</taxon>
        <taxon>Pavlovales</taxon>
        <taxon>Pavlovaceae</taxon>
        <taxon>Diacronema</taxon>
    </lineage>
</organism>
<reference evidence="10" key="1">
    <citation type="submission" date="2021-05" db="EMBL/GenBank/DDBJ databases">
        <title>The genome of the haptophyte Pavlova lutheri (Diacronema luteri, Pavlovales) - a model for lipid biosynthesis in eukaryotic algae.</title>
        <authorList>
            <person name="Hulatt C.J."/>
            <person name="Posewitz M.C."/>
        </authorList>
    </citation>
    <scope>NUCLEOTIDE SEQUENCE</scope>
    <source>
        <strain evidence="10">NIVA-4/92</strain>
    </source>
</reference>
<dbReference type="GO" id="GO:0046872">
    <property type="term" value="F:metal ion binding"/>
    <property type="evidence" value="ECO:0007669"/>
    <property type="project" value="UniProtKB-KW"/>
</dbReference>
<accession>A0A8J6CE53</accession>
<evidence type="ECO:0000256" key="3">
    <source>
        <dbReference type="ARBA" id="ARBA00013081"/>
    </source>
</evidence>
<evidence type="ECO:0000256" key="4">
    <source>
        <dbReference type="ARBA" id="ARBA00022723"/>
    </source>
</evidence>
<gene>
    <name evidence="10" type="ORF">KFE25_003261</name>
</gene>
<dbReference type="SUPFAM" id="SSF81606">
    <property type="entry name" value="PP2C-like"/>
    <property type="match status" value="1"/>
</dbReference>
<dbReference type="GO" id="GO:0004722">
    <property type="term" value="F:protein serine/threonine phosphatase activity"/>
    <property type="evidence" value="ECO:0007669"/>
    <property type="project" value="UniProtKB-EC"/>
</dbReference>
<keyword evidence="6" id="KW-0460">Magnesium</keyword>
<evidence type="ECO:0000256" key="8">
    <source>
        <dbReference type="ARBA" id="ARBA00023211"/>
    </source>
</evidence>
<feature type="domain" description="PPM-type phosphatase" evidence="9">
    <location>
        <begin position="31"/>
        <end position="429"/>
    </location>
</feature>
<comment type="cofactor">
    <cofactor evidence="1">
        <name>Mn(2+)</name>
        <dbReference type="ChEBI" id="CHEBI:29035"/>
    </cofactor>
</comment>
<protein>
    <recommendedName>
        <fullName evidence="3">protein-serine/threonine phosphatase</fullName>
        <ecNumber evidence="3">3.1.3.16</ecNumber>
    </recommendedName>
</protein>
<dbReference type="EMBL" id="JAGTXO010000013">
    <property type="protein sequence ID" value="KAG8464198.1"/>
    <property type="molecule type" value="Genomic_DNA"/>
</dbReference>
<dbReference type="Proteomes" id="UP000751190">
    <property type="component" value="Unassembled WGS sequence"/>
</dbReference>
<dbReference type="CDD" id="cd00143">
    <property type="entry name" value="PP2Cc"/>
    <property type="match status" value="1"/>
</dbReference>
<evidence type="ECO:0000256" key="2">
    <source>
        <dbReference type="ARBA" id="ARBA00006702"/>
    </source>
</evidence>
<comment type="caution">
    <text evidence="10">The sequence shown here is derived from an EMBL/GenBank/DDBJ whole genome shotgun (WGS) entry which is preliminary data.</text>
</comment>
<dbReference type="EC" id="3.1.3.16" evidence="3"/>